<evidence type="ECO:0000313" key="1">
    <source>
        <dbReference type="EMBL" id="EZA62146.1"/>
    </source>
</evidence>
<keyword evidence="2" id="KW-1185">Reference proteome</keyword>
<dbReference type="EMBL" id="KK107030">
    <property type="protein sequence ID" value="EZA62146.1"/>
    <property type="molecule type" value="Genomic_DNA"/>
</dbReference>
<sequence>DEVKPNTLSKSWRKFIDISEQKEVPNELIEEGKSSKEFPLLEMIRTLPGTDEVTESNIEEWITGDDKELEYTDTEIITLVDRKSSKESEESDEEVIEQRISHSNAVSALETALMYVEQQEGATPADIFMIKKWRDIAAKNRSTRLRQANLSSFFKIIDT</sequence>
<dbReference type="OMA" id="WITGDDK"/>
<dbReference type="Proteomes" id="UP000053097">
    <property type="component" value="Unassembled WGS sequence"/>
</dbReference>
<feature type="non-terminal residue" evidence="1">
    <location>
        <position position="1"/>
    </location>
</feature>
<dbReference type="AlphaFoldDB" id="A0A026X2D6"/>
<gene>
    <name evidence="1" type="ORF">X777_03753</name>
</gene>
<evidence type="ECO:0000313" key="2">
    <source>
        <dbReference type="Proteomes" id="UP000053097"/>
    </source>
</evidence>
<proteinExistence type="predicted"/>
<name>A0A026X2D6_OOCBI</name>
<reference evidence="1 2" key="1">
    <citation type="journal article" date="2014" name="Curr. Biol.">
        <title>The genome of the clonal raider ant Cerapachys biroi.</title>
        <authorList>
            <person name="Oxley P.R."/>
            <person name="Ji L."/>
            <person name="Fetter-Pruneda I."/>
            <person name="McKenzie S.K."/>
            <person name="Li C."/>
            <person name="Hu H."/>
            <person name="Zhang G."/>
            <person name="Kronauer D.J."/>
        </authorList>
    </citation>
    <scope>NUCLEOTIDE SEQUENCE [LARGE SCALE GENOMIC DNA]</scope>
</reference>
<accession>A0A026X2D6</accession>
<organism evidence="1 2">
    <name type="scientific">Ooceraea biroi</name>
    <name type="common">Clonal raider ant</name>
    <name type="synonym">Cerapachys biroi</name>
    <dbReference type="NCBI Taxonomy" id="2015173"/>
    <lineage>
        <taxon>Eukaryota</taxon>
        <taxon>Metazoa</taxon>
        <taxon>Ecdysozoa</taxon>
        <taxon>Arthropoda</taxon>
        <taxon>Hexapoda</taxon>
        <taxon>Insecta</taxon>
        <taxon>Pterygota</taxon>
        <taxon>Neoptera</taxon>
        <taxon>Endopterygota</taxon>
        <taxon>Hymenoptera</taxon>
        <taxon>Apocrita</taxon>
        <taxon>Aculeata</taxon>
        <taxon>Formicoidea</taxon>
        <taxon>Formicidae</taxon>
        <taxon>Dorylinae</taxon>
        <taxon>Ooceraea</taxon>
    </lineage>
</organism>
<protein>
    <submittedName>
        <fullName evidence="1">Jerky protein-like protein-like protein</fullName>
    </submittedName>
</protein>